<accession>A0AAU8K588</accession>
<feature type="compositionally biased region" description="Low complexity" evidence="1">
    <location>
        <begin position="23"/>
        <end position="34"/>
    </location>
</feature>
<reference evidence="2" key="1">
    <citation type="submission" date="2024-06" db="EMBL/GenBank/DDBJ databases">
        <title>The genome sequences of Kitasatospora sp. strain HUAS MG31.</title>
        <authorList>
            <person name="Mo P."/>
        </authorList>
    </citation>
    <scope>NUCLEOTIDE SEQUENCE</scope>
    <source>
        <strain evidence="2">HUAS MG31</strain>
    </source>
</reference>
<feature type="compositionally biased region" description="Polar residues" evidence="1">
    <location>
        <begin position="43"/>
        <end position="55"/>
    </location>
</feature>
<gene>
    <name evidence="2" type="ORF">ABWK59_32135</name>
</gene>
<proteinExistence type="predicted"/>
<name>A0AAU8K588_9ACTN</name>
<evidence type="ECO:0000256" key="1">
    <source>
        <dbReference type="SAM" id="MobiDB-lite"/>
    </source>
</evidence>
<sequence>MAVLALGTVIGVGAVGAEGSHRASAADSGATATALPGSPIPSPTATTLNDVTWGG</sequence>
<protein>
    <submittedName>
        <fullName evidence="2">Uncharacterized protein</fullName>
    </submittedName>
</protein>
<dbReference type="EMBL" id="CP159872">
    <property type="protein sequence ID" value="XCM83247.1"/>
    <property type="molecule type" value="Genomic_DNA"/>
</dbReference>
<organism evidence="2">
    <name type="scientific">Kitasatospora camelliae</name>
    <dbReference type="NCBI Taxonomy" id="3156397"/>
    <lineage>
        <taxon>Bacteria</taxon>
        <taxon>Bacillati</taxon>
        <taxon>Actinomycetota</taxon>
        <taxon>Actinomycetes</taxon>
        <taxon>Kitasatosporales</taxon>
        <taxon>Streptomycetaceae</taxon>
        <taxon>Kitasatospora</taxon>
    </lineage>
</organism>
<dbReference type="RefSeq" id="WP_354644182.1">
    <property type="nucleotide sequence ID" value="NZ_CP159872.1"/>
</dbReference>
<feature type="region of interest" description="Disordered" evidence="1">
    <location>
        <begin position="20"/>
        <end position="55"/>
    </location>
</feature>
<dbReference type="KEGG" id="kcm:ABWK59_32135"/>
<evidence type="ECO:0000313" key="2">
    <source>
        <dbReference type="EMBL" id="XCM83247.1"/>
    </source>
</evidence>
<dbReference type="AlphaFoldDB" id="A0AAU8K588"/>